<feature type="chain" id="PRO_5035432734" evidence="1">
    <location>
        <begin position="21"/>
        <end position="88"/>
    </location>
</feature>
<dbReference type="EMBL" id="KZ308413">
    <property type="protein sequence ID" value="KAG8229159.1"/>
    <property type="molecule type" value="Genomic_DNA"/>
</dbReference>
<reference evidence="2" key="1">
    <citation type="submission" date="2013-04" db="EMBL/GenBank/DDBJ databases">
        <authorList>
            <person name="Qu J."/>
            <person name="Murali S.C."/>
            <person name="Bandaranaike D."/>
            <person name="Bellair M."/>
            <person name="Blankenburg K."/>
            <person name="Chao H."/>
            <person name="Dinh H."/>
            <person name="Doddapaneni H."/>
            <person name="Downs B."/>
            <person name="Dugan-Rocha S."/>
            <person name="Elkadiri S."/>
            <person name="Gnanaolivu R.D."/>
            <person name="Hernandez B."/>
            <person name="Javaid M."/>
            <person name="Jayaseelan J.C."/>
            <person name="Lee S."/>
            <person name="Li M."/>
            <person name="Ming W."/>
            <person name="Munidasa M."/>
            <person name="Muniz J."/>
            <person name="Nguyen L."/>
            <person name="Ongeri F."/>
            <person name="Osuji N."/>
            <person name="Pu L.-L."/>
            <person name="Puazo M."/>
            <person name="Qu C."/>
            <person name="Quiroz J."/>
            <person name="Raj R."/>
            <person name="Weissenberger G."/>
            <person name="Xin Y."/>
            <person name="Zou X."/>
            <person name="Han Y."/>
            <person name="Richards S."/>
            <person name="Worley K."/>
            <person name="Muzny D."/>
            <person name="Gibbs R."/>
        </authorList>
    </citation>
    <scope>NUCLEOTIDE SEQUENCE</scope>
    <source>
        <strain evidence="2">Sampled in the wild</strain>
    </source>
</reference>
<dbReference type="GO" id="GO:0008061">
    <property type="term" value="F:chitin binding"/>
    <property type="evidence" value="ECO:0007669"/>
    <property type="project" value="InterPro"/>
</dbReference>
<comment type="caution">
    <text evidence="2">The sequence shown here is derived from an EMBL/GenBank/DDBJ whole genome shotgun (WGS) entry which is preliminary data.</text>
</comment>
<organism evidence="2 3">
    <name type="scientific">Ladona fulva</name>
    <name type="common">Scarce chaser dragonfly</name>
    <name type="synonym">Libellula fulva</name>
    <dbReference type="NCBI Taxonomy" id="123851"/>
    <lineage>
        <taxon>Eukaryota</taxon>
        <taxon>Metazoa</taxon>
        <taxon>Ecdysozoa</taxon>
        <taxon>Arthropoda</taxon>
        <taxon>Hexapoda</taxon>
        <taxon>Insecta</taxon>
        <taxon>Pterygota</taxon>
        <taxon>Palaeoptera</taxon>
        <taxon>Odonata</taxon>
        <taxon>Epiprocta</taxon>
        <taxon>Anisoptera</taxon>
        <taxon>Libelluloidea</taxon>
        <taxon>Libellulidae</taxon>
        <taxon>Ladona</taxon>
    </lineage>
</organism>
<dbReference type="Proteomes" id="UP000792457">
    <property type="component" value="Unassembled WGS sequence"/>
</dbReference>
<accession>A0A8K0P2Z5</accession>
<sequence length="88" mass="9546">MAHLSSKVALLLLLVAVAYAAPQPKHMPPLCYGVTCPSSYMPGNYLTADPNNRCGYCQCIWQSPVQMSCAEGLGWSEMYSQCIPMPGC</sequence>
<dbReference type="SUPFAM" id="SSF57625">
    <property type="entry name" value="Invertebrate chitin-binding proteins"/>
    <property type="match status" value="1"/>
</dbReference>
<keyword evidence="3" id="KW-1185">Reference proteome</keyword>
<reference evidence="2" key="2">
    <citation type="submission" date="2017-10" db="EMBL/GenBank/DDBJ databases">
        <title>Ladona fulva Genome sequencing and assembly.</title>
        <authorList>
            <person name="Murali S."/>
            <person name="Richards S."/>
            <person name="Bandaranaike D."/>
            <person name="Bellair M."/>
            <person name="Blankenburg K."/>
            <person name="Chao H."/>
            <person name="Dinh H."/>
            <person name="Doddapaneni H."/>
            <person name="Dugan-Rocha S."/>
            <person name="Elkadiri S."/>
            <person name="Gnanaolivu R."/>
            <person name="Hernandez B."/>
            <person name="Skinner E."/>
            <person name="Javaid M."/>
            <person name="Lee S."/>
            <person name="Li M."/>
            <person name="Ming W."/>
            <person name="Munidasa M."/>
            <person name="Muniz J."/>
            <person name="Nguyen L."/>
            <person name="Hughes D."/>
            <person name="Osuji N."/>
            <person name="Pu L.-L."/>
            <person name="Puazo M."/>
            <person name="Qu C."/>
            <person name="Quiroz J."/>
            <person name="Raj R."/>
            <person name="Weissenberger G."/>
            <person name="Xin Y."/>
            <person name="Zou X."/>
            <person name="Han Y."/>
            <person name="Worley K."/>
            <person name="Muzny D."/>
            <person name="Gibbs R."/>
        </authorList>
    </citation>
    <scope>NUCLEOTIDE SEQUENCE</scope>
    <source>
        <strain evidence="2">Sampled in the wild</strain>
    </source>
</reference>
<evidence type="ECO:0000313" key="2">
    <source>
        <dbReference type="EMBL" id="KAG8229159.1"/>
    </source>
</evidence>
<keyword evidence="1" id="KW-0732">Signal</keyword>
<evidence type="ECO:0000256" key="1">
    <source>
        <dbReference type="SAM" id="SignalP"/>
    </source>
</evidence>
<evidence type="ECO:0000313" key="3">
    <source>
        <dbReference type="Proteomes" id="UP000792457"/>
    </source>
</evidence>
<name>A0A8K0P2Z5_LADFU</name>
<proteinExistence type="predicted"/>
<protein>
    <submittedName>
        <fullName evidence="2">Uncharacterized protein</fullName>
    </submittedName>
</protein>
<dbReference type="AlphaFoldDB" id="A0A8K0P2Z5"/>
<gene>
    <name evidence="2" type="ORF">J437_LFUL009229</name>
</gene>
<feature type="signal peptide" evidence="1">
    <location>
        <begin position="1"/>
        <end position="20"/>
    </location>
</feature>
<dbReference type="InterPro" id="IPR036508">
    <property type="entry name" value="Chitin-bd_dom_sf"/>
</dbReference>